<dbReference type="HOGENOM" id="CLU_026503_0_0_9"/>
<dbReference type="RefSeq" id="WP_011639660.1">
    <property type="nucleotide sequence ID" value="NC_008346.1"/>
</dbReference>
<name>Q0B0F3_SYNWW</name>
<evidence type="ECO:0000313" key="4">
    <source>
        <dbReference type="Proteomes" id="UP000001968"/>
    </source>
</evidence>
<gene>
    <name evidence="3" type="ordered locus">Swol_0199</name>
</gene>
<dbReference type="Proteomes" id="UP000001968">
    <property type="component" value="Chromosome"/>
</dbReference>
<evidence type="ECO:0000256" key="1">
    <source>
        <dbReference type="SAM" id="MobiDB-lite"/>
    </source>
</evidence>
<feature type="region of interest" description="Disordered" evidence="1">
    <location>
        <begin position="1"/>
        <end position="23"/>
    </location>
</feature>
<dbReference type="PANTHER" id="PTHR41786">
    <property type="entry name" value="MOTILITY ACCESSORY FACTOR MAF"/>
    <property type="match status" value="1"/>
</dbReference>
<dbReference type="KEGG" id="swo:Swol_0199"/>
<sequence>MSKKTKNKNKRKSNKNTGDKSSVRLVRVDNTYNNNDIYQNNMQALKEHYPELACTVEKSTSSKRYQLVNMGAKPIPNLLVKDGNYYYYDSNASQQDVANQIKALNLKNARIAMFLGMGLGYELLYYMHEEAVKQNTSYILVIEKDMEIFKLALQSVNLVAAIKNPGISFMVGIDESEIYTKLWTYLYENNRFMLLKAIKPVYHPSSLKLNKDYYLQTLKSLRDAAAQVLLHFGNDPYDSLLGIEHMLANIDEIVSNPGINLLFNKFKGRPGIVVATGPSLNKNKHLLKGLENKALIVAADASLKVLMAMDFKPHLVVSLERNLPVKALMEGFADDEVKDVYYAACPVIHPEVFPSYPGPRIIVYRDFDHFKWLGIDKGIVPIKVSAGNMAYKIAEVLGCDPIILIGQDLAFSRDGKTHAIGTAGTVDGNQDAIHRQDKFDVMGNDGIPITTNAGWYQCIKAYETDLAGYKGTCINSTEGGAYINGTQVLPFKEAIDKYINEDFFPLENIKKHLSAFTEEIKEEDIGKLLDLIERTIVNMTEIVNYCKTGLAIYEKYKVKLGDCLRNPQKMDSMRKKLNAMENEIFTPQNNCSKNYETYQLFFAHVFQSYAINFQIDTNAVPEKYDDRDFARIEVMLRSGEWYAVIGDLASICVNSILQAKTRLESKAAKIL</sequence>
<evidence type="ECO:0000259" key="2">
    <source>
        <dbReference type="Pfam" id="PF01973"/>
    </source>
</evidence>
<protein>
    <recommendedName>
        <fullName evidence="2">6-hydroxymethylpterin diphosphokinase MptE-like domain-containing protein</fullName>
    </recommendedName>
</protein>
<feature type="domain" description="6-hydroxymethylpterin diphosphokinase MptE-like" evidence="2">
    <location>
        <begin position="245"/>
        <end position="413"/>
    </location>
</feature>
<reference evidence="4" key="1">
    <citation type="journal article" date="2010" name="Environ. Microbiol.">
        <title>The genome of Syntrophomonas wolfei: new insights into syntrophic metabolism and biohydrogen production.</title>
        <authorList>
            <person name="Sieber J.R."/>
            <person name="Sims D.R."/>
            <person name="Han C."/>
            <person name="Kim E."/>
            <person name="Lykidis A."/>
            <person name="Lapidus A.L."/>
            <person name="McDonnald E."/>
            <person name="Rohlin L."/>
            <person name="Culley D.E."/>
            <person name="Gunsalus R."/>
            <person name="McInerney M.J."/>
        </authorList>
    </citation>
    <scope>NUCLEOTIDE SEQUENCE [LARGE SCALE GENOMIC DNA]</scope>
    <source>
        <strain evidence="4">DSM 2245B / Goettingen</strain>
    </source>
</reference>
<feature type="compositionally biased region" description="Basic residues" evidence="1">
    <location>
        <begin position="1"/>
        <end position="14"/>
    </location>
</feature>
<dbReference type="InterPro" id="IPR002826">
    <property type="entry name" value="MptE-like"/>
</dbReference>
<dbReference type="PANTHER" id="PTHR41786:SF1">
    <property type="entry name" value="6-HYDROXYMETHYLPTERIN DIPHOSPHOKINASE MPTE-LIKE DOMAIN-CONTAINING PROTEIN"/>
    <property type="match status" value="1"/>
</dbReference>
<dbReference type="STRING" id="335541.Swol_0199"/>
<dbReference type="AlphaFoldDB" id="Q0B0F3"/>
<proteinExistence type="predicted"/>
<accession>Q0B0F3</accession>
<keyword evidence="4" id="KW-1185">Reference proteome</keyword>
<dbReference type="eggNOG" id="COG2604">
    <property type="taxonomic scope" value="Bacteria"/>
</dbReference>
<organism evidence="3 4">
    <name type="scientific">Syntrophomonas wolfei subsp. wolfei (strain DSM 2245B / Goettingen)</name>
    <dbReference type="NCBI Taxonomy" id="335541"/>
    <lineage>
        <taxon>Bacteria</taxon>
        <taxon>Bacillati</taxon>
        <taxon>Bacillota</taxon>
        <taxon>Clostridia</taxon>
        <taxon>Eubacteriales</taxon>
        <taxon>Syntrophomonadaceae</taxon>
        <taxon>Syntrophomonas</taxon>
    </lineage>
</organism>
<dbReference type="Pfam" id="PF01973">
    <property type="entry name" value="MptE-like"/>
    <property type="match status" value="1"/>
</dbReference>
<dbReference type="EMBL" id="CP000448">
    <property type="protein sequence ID" value="ABI67551.1"/>
    <property type="molecule type" value="Genomic_DNA"/>
</dbReference>
<evidence type="ECO:0000313" key="3">
    <source>
        <dbReference type="EMBL" id="ABI67551.1"/>
    </source>
</evidence>